<dbReference type="InterPro" id="IPR011708">
    <property type="entry name" value="DNA_pol3_alpha_NTPase_dom"/>
</dbReference>
<dbReference type="Pfam" id="PF02811">
    <property type="entry name" value="PHP"/>
    <property type="match status" value="1"/>
</dbReference>
<dbReference type="SUPFAM" id="SSF89550">
    <property type="entry name" value="PHP domain-like"/>
    <property type="match status" value="1"/>
</dbReference>
<dbReference type="GO" id="GO:0008408">
    <property type="term" value="F:3'-5' exonuclease activity"/>
    <property type="evidence" value="ECO:0007669"/>
    <property type="project" value="InterPro"/>
</dbReference>
<dbReference type="GO" id="GO:0006260">
    <property type="term" value="P:DNA replication"/>
    <property type="evidence" value="ECO:0007669"/>
    <property type="project" value="UniProtKB-KW"/>
</dbReference>
<organism evidence="11 12">
    <name type="scientific">Nocardiopsis flavescens</name>
    <dbReference type="NCBI Taxonomy" id="758803"/>
    <lineage>
        <taxon>Bacteria</taxon>
        <taxon>Bacillati</taxon>
        <taxon>Actinomycetota</taxon>
        <taxon>Actinomycetes</taxon>
        <taxon>Streptosporangiales</taxon>
        <taxon>Nocardiopsidaceae</taxon>
        <taxon>Nocardiopsis</taxon>
    </lineage>
</organism>
<evidence type="ECO:0000256" key="9">
    <source>
        <dbReference type="ARBA" id="ARBA00049244"/>
    </source>
</evidence>
<dbReference type="Gene3D" id="1.10.10.1600">
    <property type="entry name" value="Bacterial DNA polymerase III alpha subunit, thumb domain"/>
    <property type="match status" value="1"/>
</dbReference>
<dbReference type="Gene3D" id="3.20.20.140">
    <property type="entry name" value="Metal-dependent hydrolases"/>
    <property type="match status" value="1"/>
</dbReference>
<dbReference type="Proteomes" id="UP000184452">
    <property type="component" value="Unassembled WGS sequence"/>
</dbReference>
<keyword evidence="8" id="KW-0239">DNA-directed DNA polymerase</keyword>
<dbReference type="InterPro" id="IPR003141">
    <property type="entry name" value="Pol/His_phosphatase_N"/>
</dbReference>
<gene>
    <name evidence="11" type="ORF">SAMN05421803_102445</name>
</gene>
<reference evidence="11 12" key="1">
    <citation type="submission" date="2016-11" db="EMBL/GenBank/DDBJ databases">
        <authorList>
            <person name="Jaros S."/>
            <person name="Januszkiewicz K."/>
            <person name="Wedrychowicz H."/>
        </authorList>
    </citation>
    <scope>NUCLEOTIDE SEQUENCE [LARGE SCALE GENOMIC DNA]</scope>
    <source>
        <strain evidence="11 12">CGMCC 4.5723</strain>
    </source>
</reference>
<sequence length="1187" mass="131164">MADSFVHLHVHTEYSMLDGAAKLKPLFKEAGRLGMPAVAMTDHGNMFGAYEFYQQSKGSGVTPIIGIEAYVAPESRFHKKRVFWGRASGSDDASAEGGKDISGGGRYLHMTMLARNATGLRNLFKMSSLASVEGYYMKPRMDLDLMSENSEGIIVSTGCPSGGVQTRLRLGQEKEAIEYAAGLQDIFGKENVFLELMDHGVPIEKEVRDGLLKVGRELKIPPLVTNDSHYVYESQADAHDALLAVGVGKNLDDPTRFRFNGSGYYLKTADEMRGLLTFDQWEEGCKNTLLIAERVEPGAYDEVFAHRDLMPVFPVPEGETQSSWLAKEVERLLPTRYPNGAGADVRERVEFELGIINTMGFPAYFLVVADICQYARKTGIALGPGRGSAAGSMIAYVLGITDLDPLEHGLLFERFLNPERVSMPDVDLDFDERRRGEMIEYVTRLYGSERVAQILTFGTIKAKAAVKDSTRILGMPYSVGDQITKAFPAAVGGKEIPLDAVFNTEHERYAETTELRNLVDNDPQVAKVMETARGIEGLTRGTGVHAAGVILSKEPLLDVIPLHMRDADGAIITGFPYPQCEEMGLLKMDFLGLRNLTIMDDAVKSIKEAEGIDIDLSKLPLDDKKTYQLLQRGDTLGVFQLDGGAMRNLLKRMQPKKFGDIAAVNALYRPGPMAANAHNDYADRSNGRQDITAIHPELKDALDPILGETFHLIVYQEQIMAIAQQLAGYTLGGADLMRRAMGKKKKEALEAEEAKFFPGAMERGFSEEAIRTLWDVMLPFSGYAFNKSHAAGYALVSYWTAYLKANHPAAYMAALLTSVSDDKDKMAVYLAECRSQGIKVLPPDVNESGLRFTPVGKDIRFGMGAVRNVGANVVNSIIKSRTEKGNYTSFTDFLSKIELAACNKRVIESLVKSGAFDSLGQPRRELYRHHEIAVDGMISSKKQEAHGQFDLFGGADEGGDSTPIGLNINWGDEEWDRKTKLAFEREMLGLYVSSHPLAGAERVLARSRDTSIAQIVAGEMGRERNELRIAGLISKVEKRVNKAGNQWAIATVEDLDASMEVLFFPKTFPLYVDALIEDTAVTVKGRLNDRDGTWSMFASDMSILDISHITEGEPPVLLTVDEQRLTRELVEELRQVLSSHKGDTPVRIRVDNPVRSKVFAVDRYSVRISPEFNGEMKSLLGAYAVDY</sequence>
<protein>
    <recommendedName>
        <fullName evidence="4">DNA polymerase III subunit alpha</fullName>
        <ecNumber evidence="3">2.7.7.7</ecNumber>
    </recommendedName>
</protein>
<dbReference type="STRING" id="758803.SAMN05421803_102445"/>
<proteinExistence type="inferred from homology"/>
<dbReference type="Pfam" id="PF01336">
    <property type="entry name" value="tRNA_anti-codon"/>
    <property type="match status" value="1"/>
</dbReference>
<evidence type="ECO:0000313" key="12">
    <source>
        <dbReference type="Proteomes" id="UP000184452"/>
    </source>
</evidence>
<feature type="domain" description="Polymerase/histidinol phosphatase N-terminal" evidence="10">
    <location>
        <begin position="6"/>
        <end position="73"/>
    </location>
</feature>
<name>A0A1M6EX46_9ACTN</name>
<evidence type="ECO:0000259" key="10">
    <source>
        <dbReference type="SMART" id="SM00481"/>
    </source>
</evidence>
<dbReference type="SMART" id="SM00481">
    <property type="entry name" value="POLIIIAc"/>
    <property type="match status" value="1"/>
</dbReference>
<dbReference type="Pfam" id="PF07733">
    <property type="entry name" value="DNA_pol3_alpha"/>
    <property type="match status" value="1"/>
</dbReference>
<evidence type="ECO:0000256" key="1">
    <source>
        <dbReference type="ARBA" id="ARBA00004496"/>
    </source>
</evidence>
<dbReference type="GO" id="GO:0005737">
    <property type="term" value="C:cytoplasm"/>
    <property type="evidence" value="ECO:0007669"/>
    <property type="project" value="UniProtKB-SubCell"/>
</dbReference>
<evidence type="ECO:0000256" key="6">
    <source>
        <dbReference type="ARBA" id="ARBA00022695"/>
    </source>
</evidence>
<dbReference type="PANTHER" id="PTHR32294:SF0">
    <property type="entry name" value="DNA POLYMERASE III SUBUNIT ALPHA"/>
    <property type="match status" value="1"/>
</dbReference>
<dbReference type="InterPro" id="IPR040982">
    <property type="entry name" value="DNA_pol3_finger"/>
</dbReference>
<evidence type="ECO:0000256" key="5">
    <source>
        <dbReference type="ARBA" id="ARBA00022679"/>
    </source>
</evidence>
<dbReference type="Pfam" id="PF14579">
    <property type="entry name" value="HHH_6"/>
    <property type="match status" value="1"/>
</dbReference>
<evidence type="ECO:0000256" key="2">
    <source>
        <dbReference type="ARBA" id="ARBA00009496"/>
    </source>
</evidence>
<dbReference type="EC" id="2.7.7.7" evidence="3"/>
<dbReference type="PANTHER" id="PTHR32294">
    <property type="entry name" value="DNA POLYMERASE III SUBUNIT ALPHA"/>
    <property type="match status" value="1"/>
</dbReference>
<evidence type="ECO:0000256" key="4">
    <source>
        <dbReference type="ARBA" id="ARBA00019114"/>
    </source>
</evidence>
<dbReference type="InterPro" id="IPR004013">
    <property type="entry name" value="PHP_dom"/>
</dbReference>
<comment type="catalytic activity">
    <reaction evidence="9">
        <text>DNA(n) + a 2'-deoxyribonucleoside 5'-triphosphate = DNA(n+1) + diphosphate</text>
        <dbReference type="Rhea" id="RHEA:22508"/>
        <dbReference type="Rhea" id="RHEA-COMP:17339"/>
        <dbReference type="Rhea" id="RHEA-COMP:17340"/>
        <dbReference type="ChEBI" id="CHEBI:33019"/>
        <dbReference type="ChEBI" id="CHEBI:61560"/>
        <dbReference type="ChEBI" id="CHEBI:173112"/>
        <dbReference type="EC" id="2.7.7.7"/>
    </reaction>
</comment>
<dbReference type="AlphaFoldDB" id="A0A1M6EX46"/>
<dbReference type="InterPro" id="IPR004805">
    <property type="entry name" value="DnaE2/DnaE/PolC"/>
</dbReference>
<dbReference type="NCBIfam" id="NF004226">
    <property type="entry name" value="PRK05673.1"/>
    <property type="match status" value="1"/>
</dbReference>
<evidence type="ECO:0000313" key="11">
    <source>
        <dbReference type="EMBL" id="SHI90015.1"/>
    </source>
</evidence>
<keyword evidence="7" id="KW-0235">DNA replication</keyword>
<dbReference type="OrthoDB" id="9803237at2"/>
<dbReference type="GO" id="GO:0003676">
    <property type="term" value="F:nucleic acid binding"/>
    <property type="evidence" value="ECO:0007669"/>
    <property type="project" value="InterPro"/>
</dbReference>
<evidence type="ECO:0000256" key="8">
    <source>
        <dbReference type="ARBA" id="ARBA00022932"/>
    </source>
</evidence>
<dbReference type="GO" id="GO:0003887">
    <property type="term" value="F:DNA-directed DNA polymerase activity"/>
    <property type="evidence" value="ECO:0007669"/>
    <property type="project" value="UniProtKB-KW"/>
</dbReference>
<dbReference type="InterPro" id="IPR029460">
    <property type="entry name" value="DNAPol_HHH"/>
</dbReference>
<evidence type="ECO:0000256" key="3">
    <source>
        <dbReference type="ARBA" id="ARBA00012417"/>
    </source>
</evidence>
<dbReference type="InterPro" id="IPR004365">
    <property type="entry name" value="NA-bd_OB_tRNA"/>
</dbReference>
<dbReference type="RefSeq" id="WP_073376384.1">
    <property type="nucleotide sequence ID" value="NZ_FQZK01000002.1"/>
</dbReference>
<keyword evidence="5" id="KW-0808">Transferase</keyword>
<keyword evidence="6" id="KW-0548">Nucleotidyltransferase</keyword>
<evidence type="ECO:0000256" key="7">
    <source>
        <dbReference type="ARBA" id="ARBA00022705"/>
    </source>
</evidence>
<dbReference type="CDD" id="cd12113">
    <property type="entry name" value="PHP_PolIIIA_DnaE3"/>
    <property type="match status" value="1"/>
</dbReference>
<comment type="subcellular location">
    <subcellularLocation>
        <location evidence="1">Cytoplasm</location>
    </subcellularLocation>
</comment>
<dbReference type="EMBL" id="FQZK01000002">
    <property type="protein sequence ID" value="SHI90015.1"/>
    <property type="molecule type" value="Genomic_DNA"/>
</dbReference>
<dbReference type="Pfam" id="PF17657">
    <property type="entry name" value="DNA_pol3_finger"/>
    <property type="match status" value="1"/>
</dbReference>
<dbReference type="InterPro" id="IPR016195">
    <property type="entry name" value="Pol/histidinol_Pase-like"/>
</dbReference>
<dbReference type="Gene3D" id="1.10.150.870">
    <property type="match status" value="1"/>
</dbReference>
<comment type="similarity">
    <text evidence="2">Belongs to the DNA polymerase type-C family. DnaE subfamily.</text>
</comment>
<dbReference type="NCBIfam" id="TIGR00594">
    <property type="entry name" value="polc"/>
    <property type="match status" value="1"/>
</dbReference>
<keyword evidence="12" id="KW-1185">Reference proteome</keyword>
<dbReference type="CDD" id="cd04485">
    <property type="entry name" value="DnaE_OBF"/>
    <property type="match status" value="1"/>
</dbReference>
<dbReference type="InterPro" id="IPR041931">
    <property type="entry name" value="DNA_pol3_alpha_thumb_dom"/>
</dbReference>
<accession>A0A1M6EX46</accession>